<gene>
    <name evidence="1" type="ORF">GBAR_LOCUS24780</name>
</gene>
<comment type="caution">
    <text evidence="1">The sequence shown here is derived from an EMBL/GenBank/DDBJ whole genome shotgun (WGS) entry which is preliminary data.</text>
</comment>
<reference evidence="1" key="1">
    <citation type="submission" date="2023-03" db="EMBL/GenBank/DDBJ databases">
        <authorList>
            <person name="Steffen K."/>
            <person name="Cardenas P."/>
        </authorList>
    </citation>
    <scope>NUCLEOTIDE SEQUENCE</scope>
</reference>
<dbReference type="AlphaFoldDB" id="A0AA35TAG1"/>
<sequence length="40" mass="4470">SYLSDLSPFVLHDADLLFVLIPPGLYVPKDQRVLALSEVE</sequence>
<dbReference type="Proteomes" id="UP001174909">
    <property type="component" value="Unassembled WGS sequence"/>
</dbReference>
<protein>
    <submittedName>
        <fullName evidence="1">Uncharacterized protein</fullName>
    </submittedName>
</protein>
<name>A0AA35TAG1_GEOBA</name>
<organism evidence="1 2">
    <name type="scientific">Geodia barretti</name>
    <name type="common">Barrett's horny sponge</name>
    <dbReference type="NCBI Taxonomy" id="519541"/>
    <lineage>
        <taxon>Eukaryota</taxon>
        <taxon>Metazoa</taxon>
        <taxon>Porifera</taxon>
        <taxon>Demospongiae</taxon>
        <taxon>Heteroscleromorpha</taxon>
        <taxon>Tetractinellida</taxon>
        <taxon>Astrophorina</taxon>
        <taxon>Geodiidae</taxon>
        <taxon>Geodia</taxon>
    </lineage>
</organism>
<accession>A0AA35TAG1</accession>
<evidence type="ECO:0000313" key="1">
    <source>
        <dbReference type="EMBL" id="CAI8044715.1"/>
    </source>
</evidence>
<proteinExistence type="predicted"/>
<feature type="non-terminal residue" evidence="1">
    <location>
        <position position="1"/>
    </location>
</feature>
<keyword evidence="2" id="KW-1185">Reference proteome</keyword>
<dbReference type="EMBL" id="CASHTH010003418">
    <property type="protein sequence ID" value="CAI8044715.1"/>
    <property type="molecule type" value="Genomic_DNA"/>
</dbReference>
<evidence type="ECO:0000313" key="2">
    <source>
        <dbReference type="Proteomes" id="UP001174909"/>
    </source>
</evidence>